<feature type="domain" description="DUF7785" evidence="3">
    <location>
        <begin position="461"/>
        <end position="562"/>
    </location>
</feature>
<dbReference type="InterPro" id="IPR056687">
    <property type="entry name" value="DUF7785"/>
</dbReference>
<organism evidence="5 6">
    <name type="scientific">Phialemonium thermophilum</name>
    <dbReference type="NCBI Taxonomy" id="223376"/>
    <lineage>
        <taxon>Eukaryota</taxon>
        <taxon>Fungi</taxon>
        <taxon>Dikarya</taxon>
        <taxon>Ascomycota</taxon>
        <taxon>Pezizomycotina</taxon>
        <taxon>Sordariomycetes</taxon>
        <taxon>Sordariomycetidae</taxon>
        <taxon>Cephalothecales</taxon>
        <taxon>Cephalothecaceae</taxon>
        <taxon>Phialemonium</taxon>
    </lineage>
</organism>
<feature type="compositionally biased region" description="Polar residues" evidence="2">
    <location>
        <begin position="620"/>
        <end position="630"/>
    </location>
</feature>
<feature type="region of interest" description="Disordered" evidence="2">
    <location>
        <begin position="586"/>
        <end position="641"/>
    </location>
</feature>
<evidence type="ECO:0000256" key="1">
    <source>
        <dbReference type="SAM" id="Coils"/>
    </source>
</evidence>
<feature type="region of interest" description="Disordered" evidence="2">
    <location>
        <begin position="92"/>
        <end position="119"/>
    </location>
</feature>
<feature type="region of interest" description="Disordered" evidence="2">
    <location>
        <begin position="934"/>
        <end position="992"/>
    </location>
</feature>
<feature type="compositionally biased region" description="Basic and acidic residues" evidence="2">
    <location>
        <begin position="98"/>
        <end position="110"/>
    </location>
</feature>
<feature type="domain" description="DUF7877" evidence="4">
    <location>
        <begin position="67"/>
        <end position="176"/>
    </location>
</feature>
<feature type="region of interest" description="Disordered" evidence="2">
    <location>
        <begin position="657"/>
        <end position="695"/>
    </location>
</feature>
<dbReference type="Proteomes" id="UP001586593">
    <property type="component" value="Unassembled WGS sequence"/>
</dbReference>
<dbReference type="Pfam" id="PF25009">
    <property type="entry name" value="DUF7785"/>
    <property type="match status" value="1"/>
</dbReference>
<feature type="region of interest" description="Disordered" evidence="2">
    <location>
        <begin position="485"/>
        <end position="507"/>
    </location>
</feature>
<feature type="compositionally biased region" description="Pro residues" evidence="2">
    <location>
        <begin position="959"/>
        <end position="968"/>
    </location>
</feature>
<keyword evidence="6" id="KW-1185">Reference proteome</keyword>
<accession>A0ABR3Y771</accession>
<dbReference type="PANTHER" id="PTHR48139:SF1">
    <property type="entry name" value="FIBROUS SHEATH CABYR-BINDING PROTEIN"/>
    <property type="match status" value="1"/>
</dbReference>
<protein>
    <submittedName>
        <fullName evidence="5">Uncharacterized protein</fullName>
    </submittedName>
</protein>
<feature type="compositionally biased region" description="Low complexity" evidence="2">
    <location>
        <begin position="785"/>
        <end position="795"/>
    </location>
</feature>
<gene>
    <name evidence="5" type="ORF">VTK73DRAFT_6824</name>
</gene>
<feature type="compositionally biased region" description="Low complexity" evidence="2">
    <location>
        <begin position="17"/>
        <end position="29"/>
    </location>
</feature>
<feature type="region of interest" description="Disordered" evidence="2">
    <location>
        <begin position="716"/>
        <end position="830"/>
    </location>
</feature>
<evidence type="ECO:0000313" key="6">
    <source>
        <dbReference type="Proteomes" id="UP001586593"/>
    </source>
</evidence>
<sequence length="992" mass="107801">MASPDVAAVPVNGLSALSRPDSPSSVLSSTKRKRDDSDDGSPAPTPAPDHGDGNKPTTDGALKQGNSKTLIRNFFEVLQRYDTKTSILKYPISGTATSDDHPSKRQKSEDSSSIGTIESKVSQDAYDTVEELISDITSVVKAHVDMTTQKDSLAGARVTHEMAVEFIKFKNKAYELYRRELSYPQLDPFQPDETQPDGNQSAHGPVSLMIYSNTSIGRRPLLTSLQRLPRDGKEGEKHPATVSEAALPPGVYVSHVQPPPAVDEKLARPPTLGELFPSPRNLPALQPHRSTKSNIKNNVLTFYHPELTSQSRFRSGTYFSQPLSVGQWLDYSNATPSSHIKTKQRERAQSLAGHKPSTTELEMSEMEALFRGAFSSFAPCKDDTAAVVPAGQLSQMYWQQWGRRNLQRMIEVEPAPELHERSTEPTMEVDEDIIQEAIESWDDAAVDPSLSQVLGEKSDEEKDVDDLLEEITNMIETLASYQRNRNLTLPTSQDRHSAEPPSGDMLRNGVTSAHQPGEEEVMAYEALKSQLALIIQTLPPFAVARINSDKLEELNVSMKMQVRSEDYSGVMDEDESAARLRQALLQASSAGPPRGSHRTPSMSANAPYANHHQFPGQFGLPNQSSVTQAVPSPHYPQTPVRAPSMYQRLGSTVPIQQPHQVQARPPPQQPYRTPGNYAAMPQQLPKPQTPYTHSTIPQYSASIPGQPRMTTNPGYQNMAPGTPNHRYQAGYATGYPPQQQMHPQQQQGQHHPQQRQFAPYMNGAAQMSPRTMSPQVPAQPPMYNQSPTPSQQHHQQIGRAPYGTPNQAIPPNMRNYGPGPGTPGVPPQVPQQMQQQMPQQLPQQMPQQGGGRNVGVTGYHTVMGDAQQQQVIEQARQQAQARQDAQSRTIGYGSKGPQGEIVGLAGIGLSGNVDIQKLAAARANYAGINNMSPSPKPAMPTSRSPMPGAVNGVGGPVALAPPPVPQPSASPVSGQGGSVSPGPSATPNPPAA</sequence>
<feature type="compositionally biased region" description="Pro residues" evidence="2">
    <location>
        <begin position="820"/>
        <end position="829"/>
    </location>
</feature>
<name>A0ABR3Y771_9PEZI</name>
<dbReference type="InterPro" id="IPR057199">
    <property type="entry name" value="DUF7877"/>
</dbReference>
<dbReference type="EMBL" id="JAZHXJ010000004">
    <property type="protein sequence ID" value="KAL1884155.1"/>
    <property type="molecule type" value="Genomic_DNA"/>
</dbReference>
<evidence type="ECO:0000313" key="5">
    <source>
        <dbReference type="EMBL" id="KAL1884155.1"/>
    </source>
</evidence>
<feature type="coiled-coil region" evidence="1">
    <location>
        <begin position="450"/>
        <end position="484"/>
    </location>
</feature>
<evidence type="ECO:0000259" key="3">
    <source>
        <dbReference type="Pfam" id="PF25009"/>
    </source>
</evidence>
<dbReference type="PANTHER" id="PTHR48139">
    <property type="entry name" value="SI:DKEY-56M19.5"/>
    <property type="match status" value="1"/>
</dbReference>
<feature type="compositionally biased region" description="Low complexity" evidence="2">
    <location>
        <begin position="736"/>
        <end position="756"/>
    </location>
</feature>
<feature type="compositionally biased region" description="Polar residues" evidence="2">
    <location>
        <begin position="685"/>
        <end position="695"/>
    </location>
</feature>
<evidence type="ECO:0000256" key="2">
    <source>
        <dbReference type="SAM" id="MobiDB-lite"/>
    </source>
</evidence>
<reference evidence="5 6" key="1">
    <citation type="journal article" date="2024" name="Commun. Biol.">
        <title>Comparative genomic analysis of thermophilic fungi reveals convergent evolutionary adaptations and gene losses.</title>
        <authorList>
            <person name="Steindorff A.S."/>
            <person name="Aguilar-Pontes M.V."/>
            <person name="Robinson A.J."/>
            <person name="Andreopoulos B."/>
            <person name="LaButti K."/>
            <person name="Kuo A."/>
            <person name="Mondo S."/>
            <person name="Riley R."/>
            <person name="Otillar R."/>
            <person name="Haridas S."/>
            <person name="Lipzen A."/>
            <person name="Grimwood J."/>
            <person name="Schmutz J."/>
            <person name="Clum A."/>
            <person name="Reid I.D."/>
            <person name="Moisan M.C."/>
            <person name="Butler G."/>
            <person name="Nguyen T.T.M."/>
            <person name="Dewar K."/>
            <person name="Conant G."/>
            <person name="Drula E."/>
            <person name="Henrissat B."/>
            <person name="Hansel C."/>
            <person name="Singer S."/>
            <person name="Hutchinson M.I."/>
            <person name="de Vries R.P."/>
            <person name="Natvig D.O."/>
            <person name="Powell A.J."/>
            <person name="Tsang A."/>
            <person name="Grigoriev I.V."/>
        </authorList>
    </citation>
    <scope>NUCLEOTIDE SEQUENCE [LARGE SCALE GENOMIC DNA]</scope>
    <source>
        <strain evidence="5 6">ATCC 24622</strain>
    </source>
</reference>
<keyword evidence="1" id="KW-0175">Coiled coil</keyword>
<comment type="caution">
    <text evidence="5">The sequence shown here is derived from an EMBL/GenBank/DDBJ whole genome shotgun (WGS) entry which is preliminary data.</text>
</comment>
<feature type="region of interest" description="Disordered" evidence="2">
    <location>
        <begin position="1"/>
        <end position="65"/>
    </location>
</feature>
<dbReference type="Pfam" id="PF25289">
    <property type="entry name" value="DUF7877"/>
    <property type="match status" value="1"/>
</dbReference>
<evidence type="ECO:0000259" key="4">
    <source>
        <dbReference type="Pfam" id="PF25289"/>
    </source>
</evidence>
<proteinExistence type="predicted"/>